<dbReference type="GO" id="GO:0016301">
    <property type="term" value="F:kinase activity"/>
    <property type="evidence" value="ECO:0007669"/>
    <property type="project" value="UniProtKB-KW"/>
</dbReference>
<evidence type="ECO:0000256" key="2">
    <source>
        <dbReference type="SAM" id="Phobius"/>
    </source>
</evidence>
<evidence type="ECO:0000313" key="4">
    <source>
        <dbReference type="Proteomes" id="UP000029033"/>
    </source>
</evidence>
<keyword evidence="3" id="KW-0808">Transferase</keyword>
<sequence>MAMHRIIVPHWRTPASRRMLLACAAIACCILAEAALRWPAVNFHTSYLLIPLLALGTLPMLAIMPQTGAWLVTTVYCVGLVSPFPMSYSYTLAMVAAVAVIWRDGRAMALLAALLGLSALLVDQKVLFGLGLSDSVVVSFAYCMFAVVIGMISRWQADRARQAERDRREAERDGIARALHDRISNDLAYAIMRIDRDIERSAAPHDDAADGFPPKTTANDEAGTRSPAPAASLPVHPITVQDLADPSGSGVFDISVASAVSGTATYRTVTVDELRELRGIIEQALDDTHQVIDALDGDPDAVARHGGHAVSQPSARPHLAAAGTLPDPSADAAEALIDRIDTHEERLRALGFDGQTTLAAHLPALSKTGSELLADLLGETYANIAKHGDPAHGYVVSIAGDGDDVIVTTADTPLGGGRSGLGLGSGLDRYRRMGVDIRTSGDDSSGQWAMTARIPAGIQPV</sequence>
<accession>A0A087DII8</accession>
<comment type="caution">
    <text evidence="3">The sequence shown here is derived from an EMBL/GenBank/DDBJ whole genome shotgun (WGS) entry which is preliminary data.</text>
</comment>
<dbReference type="OrthoDB" id="3240431at2"/>
<protein>
    <submittedName>
        <fullName evidence="3">2CS histidine protein kinase</fullName>
    </submittedName>
</protein>
<feature type="transmembrane region" description="Helical" evidence="2">
    <location>
        <begin position="135"/>
        <end position="155"/>
    </location>
</feature>
<feature type="transmembrane region" description="Helical" evidence="2">
    <location>
        <begin position="75"/>
        <end position="101"/>
    </location>
</feature>
<name>A0A087DII8_9BIFI</name>
<dbReference type="STRING" id="158787.BSCA_1301"/>
<keyword evidence="2" id="KW-0472">Membrane</keyword>
<reference evidence="3 4" key="1">
    <citation type="submission" date="2014-03" db="EMBL/GenBank/DDBJ databases">
        <title>Genomics of Bifidobacteria.</title>
        <authorList>
            <person name="Ventura M."/>
            <person name="Milani C."/>
            <person name="Lugli G.A."/>
        </authorList>
    </citation>
    <scope>NUCLEOTIDE SEQUENCE [LARGE SCALE GENOMIC DNA]</scope>
    <source>
        <strain evidence="3 4">LMG 21589</strain>
    </source>
</reference>
<dbReference type="GeneID" id="85167079"/>
<dbReference type="InterPro" id="IPR036890">
    <property type="entry name" value="HATPase_C_sf"/>
</dbReference>
<proteinExistence type="predicted"/>
<dbReference type="EMBL" id="JGZO01000003">
    <property type="protein sequence ID" value="KFI95338.1"/>
    <property type="molecule type" value="Genomic_DNA"/>
</dbReference>
<gene>
    <name evidence="3" type="ORF">BSCA_1301</name>
</gene>
<feature type="transmembrane region" description="Helical" evidence="2">
    <location>
        <begin position="107"/>
        <end position="123"/>
    </location>
</feature>
<keyword evidence="4" id="KW-1185">Reference proteome</keyword>
<keyword evidence="2" id="KW-1133">Transmembrane helix</keyword>
<dbReference type="RefSeq" id="WP_065422479.1">
    <property type="nucleotide sequence ID" value="NZ_CAJPMS010000002.1"/>
</dbReference>
<dbReference type="Proteomes" id="UP000029033">
    <property type="component" value="Unassembled WGS sequence"/>
</dbReference>
<feature type="region of interest" description="Disordered" evidence="1">
    <location>
        <begin position="202"/>
        <end position="235"/>
    </location>
</feature>
<feature type="transmembrane region" description="Helical" evidence="2">
    <location>
        <begin position="44"/>
        <end position="63"/>
    </location>
</feature>
<keyword evidence="2" id="KW-0812">Transmembrane</keyword>
<organism evidence="3 4">
    <name type="scientific">Bifidobacterium scardovii</name>
    <dbReference type="NCBI Taxonomy" id="158787"/>
    <lineage>
        <taxon>Bacteria</taxon>
        <taxon>Bacillati</taxon>
        <taxon>Actinomycetota</taxon>
        <taxon>Actinomycetes</taxon>
        <taxon>Bifidobacteriales</taxon>
        <taxon>Bifidobacteriaceae</taxon>
        <taxon>Bifidobacterium</taxon>
    </lineage>
</organism>
<evidence type="ECO:0000313" key="3">
    <source>
        <dbReference type="EMBL" id="KFI95338.1"/>
    </source>
</evidence>
<dbReference type="eggNOG" id="COG4585">
    <property type="taxonomic scope" value="Bacteria"/>
</dbReference>
<dbReference type="AlphaFoldDB" id="A0A087DII8"/>
<dbReference type="Gene3D" id="3.30.565.10">
    <property type="entry name" value="Histidine kinase-like ATPase, C-terminal domain"/>
    <property type="match status" value="1"/>
</dbReference>
<evidence type="ECO:0000256" key="1">
    <source>
        <dbReference type="SAM" id="MobiDB-lite"/>
    </source>
</evidence>
<keyword evidence="3" id="KW-0418">Kinase</keyword>